<evidence type="ECO:0000256" key="1">
    <source>
        <dbReference type="SAM" id="MobiDB-lite"/>
    </source>
</evidence>
<dbReference type="EMBL" id="CAKLBY020000193">
    <property type="protein sequence ID" value="CAK7933109.1"/>
    <property type="molecule type" value="Genomic_DNA"/>
</dbReference>
<dbReference type="Proteomes" id="UP001162060">
    <property type="component" value="Unassembled WGS sequence"/>
</dbReference>
<name>A0AAV1UE43_9STRA</name>
<dbReference type="PANTHER" id="PTHR37935">
    <property type="entry name" value="CHROMOSOME UNDETERMINED SCAFFOLD_14, WHOLE GENOME SHOTGUN SEQUENCE"/>
    <property type="match status" value="1"/>
</dbReference>
<accession>A0AAV1UE43</accession>
<comment type="caution">
    <text evidence="2">The sequence shown here is derived from an EMBL/GenBank/DDBJ whole genome shotgun (WGS) entry which is preliminary data.</text>
</comment>
<evidence type="ECO:0000313" key="3">
    <source>
        <dbReference type="Proteomes" id="UP001162060"/>
    </source>
</evidence>
<evidence type="ECO:0000313" key="2">
    <source>
        <dbReference type="EMBL" id="CAK7933109.1"/>
    </source>
</evidence>
<protein>
    <submittedName>
        <fullName evidence="2">Uncharacterized protein</fullName>
    </submittedName>
</protein>
<feature type="region of interest" description="Disordered" evidence="1">
    <location>
        <begin position="274"/>
        <end position="295"/>
    </location>
</feature>
<proteinExistence type="predicted"/>
<organism evidence="2 3">
    <name type="scientific">Peronospora matthiolae</name>
    <dbReference type="NCBI Taxonomy" id="2874970"/>
    <lineage>
        <taxon>Eukaryota</taxon>
        <taxon>Sar</taxon>
        <taxon>Stramenopiles</taxon>
        <taxon>Oomycota</taxon>
        <taxon>Peronosporomycetes</taxon>
        <taxon>Peronosporales</taxon>
        <taxon>Peronosporaceae</taxon>
        <taxon>Peronospora</taxon>
    </lineage>
</organism>
<sequence>MVRRLMRSQRVWWWMGSLALGAVALVAFGPELKLGVSKHTADVASRSLQDETLRDNTRELASLIVQTVLNDPNVLDQASRFLQRLAAMESTRDALQMLVVHTLNDPMTRFQMAEVSKCTLAAILEDPKTLRQVVGLLSSTVADAQAKELLLLLLQQVMRDDQTRANVTLMVAHTFLQDAVKQNVGQTLGDAVHDVLSRKDIQEHAKEFVSSVVRDQTVQVQSGEAMWSTFMYALTPGWLSWIWANPGETPEEAVLTTPAAEVASVVLAATAAETERAQKKKKEKDAQTETLEGAR</sequence>
<gene>
    <name evidence="2" type="ORF">PM001_LOCUS18259</name>
</gene>
<dbReference type="PANTHER" id="PTHR37935:SF1">
    <property type="entry name" value="CHROMOSOME UNDETERMINED SCAFFOLD_14, WHOLE GENOME SHOTGUN SEQUENCE"/>
    <property type="match status" value="1"/>
</dbReference>
<reference evidence="2" key="1">
    <citation type="submission" date="2024-01" db="EMBL/GenBank/DDBJ databases">
        <authorList>
            <person name="Webb A."/>
        </authorList>
    </citation>
    <scope>NUCLEOTIDE SEQUENCE</scope>
    <source>
        <strain evidence="2">Pm1</strain>
    </source>
</reference>
<dbReference type="AlphaFoldDB" id="A0AAV1UE43"/>